<dbReference type="PANTHER" id="PTHR46676:SF1">
    <property type="entry name" value="PROTEIN AMBP"/>
    <property type="match status" value="1"/>
</dbReference>
<evidence type="ECO:0000256" key="2">
    <source>
        <dbReference type="ARBA" id="ARBA00022900"/>
    </source>
</evidence>
<evidence type="ECO:0000256" key="1">
    <source>
        <dbReference type="ARBA" id="ARBA00022690"/>
    </source>
</evidence>
<dbReference type="InterPro" id="IPR012674">
    <property type="entry name" value="Calycin"/>
</dbReference>
<dbReference type="Proteomes" id="UP000694523">
    <property type="component" value="Unplaced"/>
</dbReference>
<proteinExistence type="predicted"/>
<sequence length="234" mass="26455">MSYWSLVNLWSLSFHHTGQFHSRTSECVCNIELNISFSFGLTLSPLQFLGRWFEVAVASTCPHFMQRKMRNSAIVVLDLQHSAPVGNITVTATSLSTSCDASTVLQLWGLLVPLQCPRRRNVNVSCKTTSTNYSLTETPGRFFYHVPKFDADVDVFVADTNYVEYALMVLVSTERSAGNETLIVKLYSRSRDASETIKENFKTLVRRQGINDKAIIFNWDRGHCEQLTTDTAHT</sequence>
<reference evidence="4" key="2">
    <citation type="submission" date="2025-09" db="UniProtKB">
        <authorList>
            <consortium name="Ensembl"/>
        </authorList>
    </citation>
    <scope>IDENTIFICATION</scope>
</reference>
<dbReference type="Ensembl" id="ENSNMLT00000012765.1">
    <property type="protein sequence ID" value="ENSNMLP00000011281.1"/>
    <property type="gene ID" value="ENSNMLG00000007743.1"/>
</dbReference>
<dbReference type="AlphaFoldDB" id="A0A8C6SUS6"/>
<reference evidence="4" key="1">
    <citation type="submission" date="2025-08" db="UniProtKB">
        <authorList>
            <consortium name="Ensembl"/>
        </authorList>
    </citation>
    <scope>IDENTIFICATION</scope>
</reference>
<organism evidence="4 5">
    <name type="scientific">Neogobius melanostomus</name>
    <name type="common">round goby</name>
    <dbReference type="NCBI Taxonomy" id="47308"/>
    <lineage>
        <taxon>Eukaryota</taxon>
        <taxon>Metazoa</taxon>
        <taxon>Chordata</taxon>
        <taxon>Craniata</taxon>
        <taxon>Vertebrata</taxon>
        <taxon>Euteleostomi</taxon>
        <taxon>Actinopterygii</taxon>
        <taxon>Neopterygii</taxon>
        <taxon>Teleostei</taxon>
        <taxon>Neoteleostei</taxon>
        <taxon>Acanthomorphata</taxon>
        <taxon>Gobiaria</taxon>
        <taxon>Gobiiformes</taxon>
        <taxon>Gobioidei</taxon>
        <taxon>Gobiidae</taxon>
        <taxon>Benthophilinae</taxon>
        <taxon>Neogobiini</taxon>
        <taxon>Neogobius</taxon>
    </lineage>
</organism>
<dbReference type="Gene3D" id="2.40.128.20">
    <property type="match status" value="1"/>
</dbReference>
<accession>A0A8C6SUS6</accession>
<name>A0A8C6SUS6_9GOBI</name>
<evidence type="ECO:0000313" key="4">
    <source>
        <dbReference type="Ensembl" id="ENSNMLP00000011281.1"/>
    </source>
</evidence>
<keyword evidence="1" id="KW-0646">Protease inhibitor</keyword>
<evidence type="ECO:0000259" key="3">
    <source>
        <dbReference type="Pfam" id="PF00061"/>
    </source>
</evidence>
<dbReference type="SUPFAM" id="SSF50814">
    <property type="entry name" value="Lipocalins"/>
    <property type="match status" value="1"/>
</dbReference>
<dbReference type="InterPro" id="IPR029856">
    <property type="entry name" value="AMBP"/>
</dbReference>
<dbReference type="GO" id="GO:0004867">
    <property type="term" value="F:serine-type endopeptidase inhibitor activity"/>
    <property type="evidence" value="ECO:0007669"/>
    <property type="project" value="UniProtKB-KW"/>
</dbReference>
<keyword evidence="2" id="KW-0722">Serine protease inhibitor</keyword>
<evidence type="ECO:0000313" key="5">
    <source>
        <dbReference type="Proteomes" id="UP000694523"/>
    </source>
</evidence>
<keyword evidence="5" id="KW-1185">Reference proteome</keyword>
<feature type="domain" description="Lipocalin/cytosolic fatty-acid binding" evidence="3">
    <location>
        <begin position="123"/>
        <end position="218"/>
    </location>
</feature>
<protein>
    <recommendedName>
        <fullName evidence="3">Lipocalin/cytosolic fatty-acid binding domain-containing protein</fullName>
    </recommendedName>
</protein>
<dbReference type="InterPro" id="IPR000566">
    <property type="entry name" value="Lipocln_cytosolic_FA-bd_dom"/>
</dbReference>
<dbReference type="Pfam" id="PF00061">
    <property type="entry name" value="Lipocalin"/>
    <property type="match status" value="1"/>
</dbReference>
<dbReference type="PANTHER" id="PTHR46676">
    <property type="entry name" value="PROTEIN AMBP"/>
    <property type="match status" value="1"/>
</dbReference>